<gene>
    <name evidence="6" type="ORF">ACFOW1_11970</name>
</gene>
<dbReference type="Pfam" id="PF00072">
    <property type="entry name" value="Response_reg"/>
    <property type="match status" value="1"/>
</dbReference>
<dbReference type="Proteomes" id="UP001595906">
    <property type="component" value="Unassembled WGS sequence"/>
</dbReference>
<dbReference type="InterPro" id="IPR000792">
    <property type="entry name" value="Tscrpt_reg_LuxR_C"/>
</dbReference>
<dbReference type="InterPro" id="IPR001789">
    <property type="entry name" value="Sig_transdc_resp-reg_receiver"/>
</dbReference>
<reference evidence="7" key="1">
    <citation type="journal article" date="2019" name="Int. J. Syst. Evol. Microbiol.">
        <title>The Global Catalogue of Microorganisms (GCM) 10K type strain sequencing project: providing services to taxonomists for standard genome sequencing and annotation.</title>
        <authorList>
            <consortium name="The Broad Institute Genomics Platform"/>
            <consortium name="The Broad Institute Genome Sequencing Center for Infectious Disease"/>
            <person name="Wu L."/>
            <person name="Ma J."/>
        </authorList>
    </citation>
    <scope>NUCLEOTIDE SEQUENCE [LARGE SCALE GENOMIC DNA]</scope>
    <source>
        <strain evidence="7">CECT 8010</strain>
    </source>
</reference>
<dbReference type="Pfam" id="PF00196">
    <property type="entry name" value="GerE"/>
    <property type="match status" value="1"/>
</dbReference>
<dbReference type="InterPro" id="IPR058245">
    <property type="entry name" value="NreC/VraR/RcsB-like_REC"/>
</dbReference>
<accession>A0ABV8Q0L3</accession>
<dbReference type="InterPro" id="IPR039420">
    <property type="entry name" value="WalR-like"/>
</dbReference>
<dbReference type="PANTHER" id="PTHR43214">
    <property type="entry name" value="TWO-COMPONENT RESPONSE REGULATOR"/>
    <property type="match status" value="1"/>
</dbReference>
<evidence type="ECO:0000256" key="2">
    <source>
        <dbReference type="ARBA" id="ARBA00023125"/>
    </source>
</evidence>
<evidence type="ECO:0000256" key="1">
    <source>
        <dbReference type="ARBA" id="ARBA00022553"/>
    </source>
</evidence>
<sequence>MITVGIIEDDRSLRRNLEAFIELEKDLLITFSCNSMEDFLEKRATLDEPFVVFIDLGLPGISGLEGITFIREKWADVHLVVITGNDEDAVIFDCIQRGANGYLLKPFKIDELRKNIDIIRSGGALITPDVAMKLFRKIHKPQERYEDHLTNLTPRETGVVNELLKGLTYKEIAIALGISATTVNDHLKNVYFKMGVRTKSELIAKVLRK</sequence>
<feature type="domain" description="Response regulatory" evidence="5">
    <location>
        <begin position="3"/>
        <end position="120"/>
    </location>
</feature>
<dbReference type="InterPro" id="IPR011006">
    <property type="entry name" value="CheY-like_superfamily"/>
</dbReference>
<dbReference type="SUPFAM" id="SSF46894">
    <property type="entry name" value="C-terminal effector domain of the bipartite response regulators"/>
    <property type="match status" value="1"/>
</dbReference>
<keyword evidence="2" id="KW-0238">DNA-binding</keyword>
<comment type="caution">
    <text evidence="6">The sequence shown here is derived from an EMBL/GenBank/DDBJ whole genome shotgun (WGS) entry which is preliminary data.</text>
</comment>
<evidence type="ECO:0000259" key="4">
    <source>
        <dbReference type="PROSITE" id="PS50043"/>
    </source>
</evidence>
<feature type="domain" description="HTH luxR-type" evidence="4">
    <location>
        <begin position="145"/>
        <end position="209"/>
    </location>
</feature>
<dbReference type="PROSITE" id="PS50043">
    <property type="entry name" value="HTH_LUXR_2"/>
    <property type="match status" value="1"/>
</dbReference>
<dbReference type="SUPFAM" id="SSF52172">
    <property type="entry name" value="CheY-like"/>
    <property type="match status" value="1"/>
</dbReference>
<evidence type="ECO:0000256" key="3">
    <source>
        <dbReference type="PROSITE-ProRule" id="PRU00169"/>
    </source>
</evidence>
<keyword evidence="7" id="KW-1185">Reference proteome</keyword>
<dbReference type="RefSeq" id="WP_379014534.1">
    <property type="nucleotide sequence ID" value="NZ_JBHSDC010000022.1"/>
</dbReference>
<dbReference type="PROSITE" id="PS50110">
    <property type="entry name" value="RESPONSE_REGULATORY"/>
    <property type="match status" value="1"/>
</dbReference>
<dbReference type="PANTHER" id="PTHR43214:SF43">
    <property type="entry name" value="TWO-COMPONENT RESPONSE REGULATOR"/>
    <property type="match status" value="1"/>
</dbReference>
<dbReference type="InterPro" id="IPR016032">
    <property type="entry name" value="Sig_transdc_resp-reg_C-effctor"/>
</dbReference>
<evidence type="ECO:0000313" key="7">
    <source>
        <dbReference type="Proteomes" id="UP001595906"/>
    </source>
</evidence>
<dbReference type="CDD" id="cd17535">
    <property type="entry name" value="REC_NarL-like"/>
    <property type="match status" value="1"/>
</dbReference>
<dbReference type="PROSITE" id="PS00622">
    <property type="entry name" value="HTH_LUXR_1"/>
    <property type="match status" value="1"/>
</dbReference>
<protein>
    <submittedName>
        <fullName evidence="6">Response regulator</fullName>
    </submittedName>
</protein>
<dbReference type="SMART" id="SM00448">
    <property type="entry name" value="REC"/>
    <property type="match status" value="1"/>
</dbReference>
<name>A0ABV8Q0L3_9BACT</name>
<evidence type="ECO:0000259" key="5">
    <source>
        <dbReference type="PROSITE" id="PS50110"/>
    </source>
</evidence>
<organism evidence="6 7">
    <name type="scientific">Parasediminibacterium paludis</name>
    <dbReference type="NCBI Taxonomy" id="908966"/>
    <lineage>
        <taxon>Bacteria</taxon>
        <taxon>Pseudomonadati</taxon>
        <taxon>Bacteroidota</taxon>
        <taxon>Chitinophagia</taxon>
        <taxon>Chitinophagales</taxon>
        <taxon>Chitinophagaceae</taxon>
        <taxon>Parasediminibacterium</taxon>
    </lineage>
</organism>
<dbReference type="EMBL" id="JBHSDC010000022">
    <property type="protein sequence ID" value="MFC4232615.1"/>
    <property type="molecule type" value="Genomic_DNA"/>
</dbReference>
<dbReference type="SMART" id="SM00421">
    <property type="entry name" value="HTH_LUXR"/>
    <property type="match status" value="1"/>
</dbReference>
<dbReference type="CDD" id="cd06170">
    <property type="entry name" value="LuxR_C_like"/>
    <property type="match status" value="1"/>
</dbReference>
<evidence type="ECO:0000313" key="6">
    <source>
        <dbReference type="EMBL" id="MFC4232615.1"/>
    </source>
</evidence>
<dbReference type="Gene3D" id="3.40.50.2300">
    <property type="match status" value="1"/>
</dbReference>
<keyword evidence="1 3" id="KW-0597">Phosphoprotein</keyword>
<feature type="modified residue" description="4-aspartylphosphate" evidence="3">
    <location>
        <position position="55"/>
    </location>
</feature>
<proteinExistence type="predicted"/>
<dbReference type="PRINTS" id="PR00038">
    <property type="entry name" value="HTHLUXR"/>
</dbReference>